<evidence type="ECO:0000256" key="3">
    <source>
        <dbReference type="ARBA" id="ARBA00022475"/>
    </source>
</evidence>
<evidence type="ECO:0000256" key="5">
    <source>
        <dbReference type="ARBA" id="ARBA00022989"/>
    </source>
</evidence>
<accession>A0A918JBK0</accession>
<feature type="transmembrane region" description="Helical" evidence="9">
    <location>
        <begin position="346"/>
        <end position="367"/>
    </location>
</feature>
<dbReference type="PANTHER" id="PTHR42718:SF49">
    <property type="entry name" value="EXPORT PROTEIN"/>
    <property type="match status" value="1"/>
</dbReference>
<reference evidence="11" key="1">
    <citation type="journal article" date="2014" name="Int. J. Syst. Evol. Microbiol.">
        <title>Complete genome sequence of Corynebacterium casei LMG S-19264T (=DSM 44701T), isolated from a smear-ripened cheese.</title>
        <authorList>
            <consortium name="US DOE Joint Genome Institute (JGI-PGF)"/>
            <person name="Walter F."/>
            <person name="Albersmeier A."/>
            <person name="Kalinowski J."/>
            <person name="Ruckert C."/>
        </authorList>
    </citation>
    <scope>NUCLEOTIDE SEQUENCE</scope>
    <source>
        <strain evidence="11">JCM 4490</strain>
    </source>
</reference>
<evidence type="ECO:0000256" key="7">
    <source>
        <dbReference type="ARBA" id="ARBA00023251"/>
    </source>
</evidence>
<evidence type="ECO:0000256" key="6">
    <source>
        <dbReference type="ARBA" id="ARBA00023136"/>
    </source>
</evidence>
<feature type="transmembrane region" description="Helical" evidence="9">
    <location>
        <begin position="121"/>
        <end position="141"/>
    </location>
</feature>
<feature type="transmembrane region" description="Helical" evidence="9">
    <location>
        <begin position="153"/>
        <end position="176"/>
    </location>
</feature>
<evidence type="ECO:0000259" key="10">
    <source>
        <dbReference type="PROSITE" id="PS50850"/>
    </source>
</evidence>
<sequence>MVEHVTAQAAPPGTAPESASRVRPGKWWMLGAVSVATFMLLLDVTVVNVALPDIQRSLDSSFFDLQWVIDAYALTLAVFLLAAGTLADQLGRRRVFVVGLGIFTVASLACGLAGTPLVLNLARGVEGVGGAVMYAVAPALIAHDFHGRQRAVAFGISGGVTGLAVAVGPLLGGALTAVSWRWIFLLNVPIGVLVTAVMLTRVAESRDPDRKRIDWPGLAVFSVALTMLVFALIRGEAEGWTDPLILGLFTGAGVLLPVFVLIERRRRDPMLDLGLFRIRSYNGLAIATVAANAALMTAILFQVLYMQYVLGFSAYATGVRYLPLTLAVFVAAAVSGAVADRLPARLLVGLGCVSLGLGMLAADGVTAHSPWTDLLPGMLLAGFGMGVFNPVRASVAVALVPDAKAGMSSGMSETFQQGGVALGVAALGSVAHSRMSSDFSAAVTASHQFPGKVADQLAEAVAAGRLTEVAGAVPPARRAFVAGAANDAFVAGLDLVMRVGGIVAIVGGVLGFALMRRRDFPEHGTPDPEHNTPVITS</sequence>
<feature type="transmembrane region" description="Helical" evidence="9">
    <location>
        <begin position="495"/>
        <end position="515"/>
    </location>
</feature>
<evidence type="ECO:0000256" key="9">
    <source>
        <dbReference type="SAM" id="Phobius"/>
    </source>
</evidence>
<feature type="region of interest" description="Disordered" evidence="8">
    <location>
        <begin position="1"/>
        <end position="20"/>
    </location>
</feature>
<evidence type="ECO:0000256" key="4">
    <source>
        <dbReference type="ARBA" id="ARBA00022692"/>
    </source>
</evidence>
<dbReference type="InterPro" id="IPR036259">
    <property type="entry name" value="MFS_trans_sf"/>
</dbReference>
<feature type="transmembrane region" description="Helical" evidence="9">
    <location>
        <begin position="27"/>
        <end position="51"/>
    </location>
</feature>
<protein>
    <submittedName>
        <fullName evidence="11">MFS transporter</fullName>
    </submittedName>
</protein>
<evidence type="ECO:0000313" key="12">
    <source>
        <dbReference type="Proteomes" id="UP000620224"/>
    </source>
</evidence>
<keyword evidence="2" id="KW-0813">Transport</keyword>
<keyword evidence="5 9" id="KW-1133">Transmembrane helix</keyword>
<dbReference type="EMBL" id="BMUE01000015">
    <property type="protein sequence ID" value="GGW71991.1"/>
    <property type="molecule type" value="Genomic_DNA"/>
</dbReference>
<dbReference type="InterPro" id="IPR004638">
    <property type="entry name" value="EmrB-like"/>
</dbReference>
<reference evidence="11" key="2">
    <citation type="submission" date="2020-09" db="EMBL/GenBank/DDBJ databases">
        <authorList>
            <person name="Sun Q."/>
            <person name="Ohkuma M."/>
        </authorList>
    </citation>
    <scope>NUCLEOTIDE SEQUENCE</scope>
    <source>
        <strain evidence="11">JCM 4490</strain>
    </source>
</reference>
<feature type="transmembrane region" description="Helical" evidence="9">
    <location>
        <begin position="320"/>
        <end position="339"/>
    </location>
</feature>
<dbReference type="InterPro" id="IPR005829">
    <property type="entry name" value="Sugar_transporter_CS"/>
</dbReference>
<proteinExistence type="predicted"/>
<feature type="transmembrane region" description="Helical" evidence="9">
    <location>
        <begin position="215"/>
        <end position="233"/>
    </location>
</feature>
<comment type="subcellular location">
    <subcellularLocation>
        <location evidence="1">Cell membrane</location>
        <topology evidence="1">Multi-pass membrane protein</topology>
    </subcellularLocation>
</comment>
<evidence type="ECO:0000313" key="11">
    <source>
        <dbReference type="EMBL" id="GGW71991.1"/>
    </source>
</evidence>
<dbReference type="GO" id="GO:0005886">
    <property type="term" value="C:plasma membrane"/>
    <property type="evidence" value="ECO:0007669"/>
    <property type="project" value="UniProtKB-SubCell"/>
</dbReference>
<dbReference type="GO" id="GO:0046677">
    <property type="term" value="P:response to antibiotic"/>
    <property type="evidence" value="ECO:0007669"/>
    <property type="project" value="UniProtKB-KW"/>
</dbReference>
<dbReference type="PROSITE" id="PS00216">
    <property type="entry name" value="SUGAR_TRANSPORT_1"/>
    <property type="match status" value="1"/>
</dbReference>
<dbReference type="AlphaFoldDB" id="A0A918JBK0"/>
<feature type="transmembrane region" description="Helical" evidence="9">
    <location>
        <begin position="71"/>
        <end position="88"/>
    </location>
</feature>
<evidence type="ECO:0000256" key="2">
    <source>
        <dbReference type="ARBA" id="ARBA00022448"/>
    </source>
</evidence>
<feature type="domain" description="Major facilitator superfamily (MFS) profile" evidence="10">
    <location>
        <begin position="29"/>
        <end position="519"/>
    </location>
</feature>
<organism evidence="11 12">
    <name type="scientific">Streptomyces lucensis JCM 4490</name>
    <dbReference type="NCBI Taxonomy" id="1306176"/>
    <lineage>
        <taxon>Bacteria</taxon>
        <taxon>Bacillati</taxon>
        <taxon>Actinomycetota</taxon>
        <taxon>Actinomycetes</taxon>
        <taxon>Kitasatosporales</taxon>
        <taxon>Streptomycetaceae</taxon>
        <taxon>Streptomyces</taxon>
    </lineage>
</organism>
<dbReference type="CDD" id="cd17321">
    <property type="entry name" value="MFS_MMR_MDR_like"/>
    <property type="match status" value="1"/>
</dbReference>
<keyword evidence="12" id="KW-1185">Reference proteome</keyword>
<dbReference type="InterPro" id="IPR020846">
    <property type="entry name" value="MFS_dom"/>
</dbReference>
<keyword evidence="4 9" id="KW-0812">Transmembrane</keyword>
<feature type="transmembrane region" description="Helical" evidence="9">
    <location>
        <begin position="95"/>
        <end position="115"/>
    </location>
</feature>
<feature type="transmembrane region" description="Helical" evidence="9">
    <location>
        <begin position="182"/>
        <end position="203"/>
    </location>
</feature>
<keyword evidence="7" id="KW-0046">Antibiotic resistance</keyword>
<evidence type="ECO:0000256" key="8">
    <source>
        <dbReference type="SAM" id="MobiDB-lite"/>
    </source>
</evidence>
<keyword evidence="3" id="KW-1003">Cell membrane</keyword>
<evidence type="ECO:0000256" key="1">
    <source>
        <dbReference type="ARBA" id="ARBA00004651"/>
    </source>
</evidence>
<dbReference type="InterPro" id="IPR011701">
    <property type="entry name" value="MFS"/>
</dbReference>
<keyword evidence="6 9" id="KW-0472">Membrane</keyword>
<comment type="caution">
    <text evidence="11">The sequence shown here is derived from an EMBL/GenBank/DDBJ whole genome shotgun (WGS) entry which is preliminary data.</text>
</comment>
<dbReference type="SUPFAM" id="SSF103473">
    <property type="entry name" value="MFS general substrate transporter"/>
    <property type="match status" value="1"/>
</dbReference>
<dbReference type="PRINTS" id="PR01036">
    <property type="entry name" value="TCRTETB"/>
</dbReference>
<gene>
    <name evidence="11" type="ORF">GCM10010503_56730</name>
</gene>
<dbReference type="PANTHER" id="PTHR42718">
    <property type="entry name" value="MAJOR FACILITATOR SUPERFAMILY MULTIDRUG TRANSPORTER MFSC"/>
    <property type="match status" value="1"/>
</dbReference>
<dbReference type="Proteomes" id="UP000620224">
    <property type="component" value="Unassembled WGS sequence"/>
</dbReference>
<dbReference type="GO" id="GO:0022857">
    <property type="term" value="F:transmembrane transporter activity"/>
    <property type="evidence" value="ECO:0007669"/>
    <property type="project" value="InterPro"/>
</dbReference>
<feature type="transmembrane region" description="Helical" evidence="9">
    <location>
        <begin position="283"/>
        <end position="308"/>
    </location>
</feature>
<dbReference type="NCBIfam" id="TIGR00711">
    <property type="entry name" value="efflux_EmrB"/>
    <property type="match status" value="1"/>
</dbReference>
<name>A0A918JBK0_9ACTN</name>
<dbReference type="Gene3D" id="1.20.1250.20">
    <property type="entry name" value="MFS general substrate transporter like domains"/>
    <property type="match status" value="1"/>
</dbReference>
<dbReference type="PROSITE" id="PS50850">
    <property type="entry name" value="MFS"/>
    <property type="match status" value="1"/>
</dbReference>
<dbReference type="Gene3D" id="1.20.1720.10">
    <property type="entry name" value="Multidrug resistance protein D"/>
    <property type="match status" value="1"/>
</dbReference>
<dbReference type="Pfam" id="PF07690">
    <property type="entry name" value="MFS_1"/>
    <property type="match status" value="1"/>
</dbReference>
<feature type="transmembrane region" description="Helical" evidence="9">
    <location>
        <begin position="245"/>
        <end position="262"/>
    </location>
</feature>
<dbReference type="RefSeq" id="WP_190018208.1">
    <property type="nucleotide sequence ID" value="NZ_BMUE01000015.1"/>
</dbReference>